<proteinExistence type="predicted"/>
<evidence type="ECO:0000256" key="1">
    <source>
        <dbReference type="SAM" id="MobiDB-lite"/>
    </source>
</evidence>
<keyword evidence="3" id="KW-1185">Reference proteome</keyword>
<organism evidence="2 3">
    <name type="scientific">Paralvinella palmiformis</name>
    <dbReference type="NCBI Taxonomy" id="53620"/>
    <lineage>
        <taxon>Eukaryota</taxon>
        <taxon>Metazoa</taxon>
        <taxon>Spiralia</taxon>
        <taxon>Lophotrochozoa</taxon>
        <taxon>Annelida</taxon>
        <taxon>Polychaeta</taxon>
        <taxon>Sedentaria</taxon>
        <taxon>Canalipalpata</taxon>
        <taxon>Terebellida</taxon>
        <taxon>Terebelliformia</taxon>
        <taxon>Alvinellidae</taxon>
        <taxon>Paralvinella</taxon>
    </lineage>
</organism>
<protein>
    <submittedName>
        <fullName evidence="2">Uncharacterized protein</fullName>
    </submittedName>
</protein>
<sequence>MLNPPQHGHYSNQNHRTQHHRINHEMIYECAHPYHYHHL</sequence>
<comment type="caution">
    <text evidence="2">The sequence shown here is derived from an EMBL/GenBank/DDBJ whole genome shotgun (WGS) entry which is preliminary data.</text>
</comment>
<accession>A0AAD9JQH9</accession>
<reference evidence="2" key="1">
    <citation type="journal article" date="2023" name="Mol. Biol. Evol.">
        <title>Third-Generation Sequencing Reveals the Adaptive Role of the Epigenome in Three Deep-Sea Polychaetes.</title>
        <authorList>
            <person name="Perez M."/>
            <person name="Aroh O."/>
            <person name="Sun Y."/>
            <person name="Lan Y."/>
            <person name="Juniper S.K."/>
            <person name="Young C.R."/>
            <person name="Angers B."/>
            <person name="Qian P.Y."/>
        </authorList>
    </citation>
    <scope>NUCLEOTIDE SEQUENCE</scope>
    <source>
        <strain evidence="2">P08H-3</strain>
    </source>
</reference>
<gene>
    <name evidence="2" type="ORF">LSH36_189g03053</name>
</gene>
<dbReference type="Proteomes" id="UP001208570">
    <property type="component" value="Unassembled WGS sequence"/>
</dbReference>
<feature type="region of interest" description="Disordered" evidence="1">
    <location>
        <begin position="1"/>
        <end position="20"/>
    </location>
</feature>
<dbReference type="EMBL" id="JAODUP010000189">
    <property type="protein sequence ID" value="KAK2157533.1"/>
    <property type="molecule type" value="Genomic_DNA"/>
</dbReference>
<dbReference type="AlphaFoldDB" id="A0AAD9JQH9"/>
<name>A0AAD9JQH9_9ANNE</name>
<evidence type="ECO:0000313" key="3">
    <source>
        <dbReference type="Proteomes" id="UP001208570"/>
    </source>
</evidence>
<evidence type="ECO:0000313" key="2">
    <source>
        <dbReference type="EMBL" id="KAK2157533.1"/>
    </source>
</evidence>